<dbReference type="CDD" id="cd08662">
    <property type="entry name" value="M13"/>
    <property type="match status" value="1"/>
</dbReference>
<dbReference type="PRINTS" id="PR00786">
    <property type="entry name" value="NEPRILYSIN"/>
</dbReference>
<dbReference type="AlphaFoldDB" id="A0A210PIH1"/>
<evidence type="ECO:0000313" key="10">
    <source>
        <dbReference type="EMBL" id="OWF36277.1"/>
    </source>
</evidence>
<dbReference type="SUPFAM" id="SSF55486">
    <property type="entry name" value="Metalloproteases ('zincins'), catalytic domain"/>
    <property type="match status" value="1"/>
</dbReference>
<keyword evidence="6" id="KW-0482">Metalloprotease</keyword>
<feature type="domain" description="Peptidase M13 N-terminal" evidence="9">
    <location>
        <begin position="115"/>
        <end position="505"/>
    </location>
</feature>
<dbReference type="Proteomes" id="UP000242188">
    <property type="component" value="Unassembled WGS sequence"/>
</dbReference>
<dbReference type="PROSITE" id="PS51885">
    <property type="entry name" value="NEPRILYSIN"/>
    <property type="match status" value="1"/>
</dbReference>
<feature type="domain" description="Peptidase M13 C-terminal" evidence="8">
    <location>
        <begin position="564"/>
        <end position="771"/>
    </location>
</feature>
<accession>A0A210PIH1</accession>
<dbReference type="Gene3D" id="1.10.1380.10">
    <property type="entry name" value="Neutral endopeptidase , domain2"/>
    <property type="match status" value="1"/>
</dbReference>
<evidence type="ECO:0000256" key="2">
    <source>
        <dbReference type="ARBA" id="ARBA00022670"/>
    </source>
</evidence>
<dbReference type="Pfam" id="PF05649">
    <property type="entry name" value="Peptidase_M13_N"/>
    <property type="match status" value="1"/>
</dbReference>
<name>A0A210PIH1_MIZYE</name>
<dbReference type="GO" id="GO:0046872">
    <property type="term" value="F:metal ion binding"/>
    <property type="evidence" value="ECO:0007669"/>
    <property type="project" value="UniProtKB-KW"/>
</dbReference>
<keyword evidence="5" id="KW-0862">Zinc</keyword>
<keyword evidence="4" id="KW-0378">Hydrolase</keyword>
<dbReference type="OrthoDB" id="6475849at2759"/>
<evidence type="ECO:0000313" key="11">
    <source>
        <dbReference type="Proteomes" id="UP000242188"/>
    </source>
</evidence>
<organism evidence="10 11">
    <name type="scientific">Mizuhopecten yessoensis</name>
    <name type="common">Japanese scallop</name>
    <name type="synonym">Patinopecten yessoensis</name>
    <dbReference type="NCBI Taxonomy" id="6573"/>
    <lineage>
        <taxon>Eukaryota</taxon>
        <taxon>Metazoa</taxon>
        <taxon>Spiralia</taxon>
        <taxon>Lophotrochozoa</taxon>
        <taxon>Mollusca</taxon>
        <taxon>Bivalvia</taxon>
        <taxon>Autobranchia</taxon>
        <taxon>Pteriomorphia</taxon>
        <taxon>Pectinida</taxon>
        <taxon>Pectinoidea</taxon>
        <taxon>Pectinidae</taxon>
        <taxon>Mizuhopecten</taxon>
    </lineage>
</organism>
<proteinExistence type="predicted"/>
<dbReference type="EMBL" id="NEDP02076649">
    <property type="protein sequence ID" value="OWF36277.1"/>
    <property type="molecule type" value="Genomic_DNA"/>
</dbReference>
<keyword evidence="2" id="KW-0645">Protease</keyword>
<dbReference type="InterPro" id="IPR018497">
    <property type="entry name" value="Peptidase_M13_C"/>
</dbReference>
<protein>
    <submittedName>
        <fullName evidence="10">Neprilysin</fullName>
    </submittedName>
</protein>
<dbReference type="InterPro" id="IPR008753">
    <property type="entry name" value="Peptidase_M13_N"/>
</dbReference>
<evidence type="ECO:0000256" key="1">
    <source>
        <dbReference type="ARBA" id="ARBA00001947"/>
    </source>
</evidence>
<dbReference type="InterPro" id="IPR024079">
    <property type="entry name" value="MetalloPept_cat_dom_sf"/>
</dbReference>
<evidence type="ECO:0000256" key="4">
    <source>
        <dbReference type="ARBA" id="ARBA00022801"/>
    </source>
</evidence>
<evidence type="ECO:0000259" key="9">
    <source>
        <dbReference type="Pfam" id="PF05649"/>
    </source>
</evidence>
<evidence type="ECO:0000256" key="6">
    <source>
        <dbReference type="ARBA" id="ARBA00023049"/>
    </source>
</evidence>
<comment type="cofactor">
    <cofactor evidence="1">
        <name>Zn(2+)</name>
        <dbReference type="ChEBI" id="CHEBI:29105"/>
    </cofactor>
</comment>
<feature type="transmembrane region" description="Helical" evidence="7">
    <location>
        <begin position="47"/>
        <end position="69"/>
    </location>
</feature>
<dbReference type="PANTHER" id="PTHR11733">
    <property type="entry name" value="ZINC METALLOPROTEASE FAMILY M13 NEPRILYSIN-RELATED"/>
    <property type="match status" value="1"/>
</dbReference>
<evidence type="ECO:0000256" key="3">
    <source>
        <dbReference type="ARBA" id="ARBA00022723"/>
    </source>
</evidence>
<dbReference type="InterPro" id="IPR000718">
    <property type="entry name" value="Peptidase_M13"/>
</dbReference>
<evidence type="ECO:0000256" key="5">
    <source>
        <dbReference type="ARBA" id="ARBA00022833"/>
    </source>
</evidence>
<evidence type="ECO:0000256" key="7">
    <source>
        <dbReference type="SAM" id="Phobius"/>
    </source>
</evidence>
<dbReference type="InterPro" id="IPR042089">
    <property type="entry name" value="Peptidase_M13_dom_2"/>
</dbReference>
<keyword evidence="7" id="KW-1133">Transmembrane helix</keyword>
<sequence length="772" mass="88626">MPVLAIPVMEMNGKSKHYLSEDGLQVKYTGPADMVQRRQRGWIGERTYLEVALLVSCGVLLCITVILIINEAVRHDDQLNGGASKLAATSTVCLSQDCVRAAARLLQGMNQEVDPCDNFFEFACGSWNKVNVIPDDRPSYNTFAKLRDDLHVTLKDLLESPVTSGECEASRKAKHLYHSCINETLIEERGIEPAIHLIEELGGWPVTFVNGTWPEETFDLTGLLIKLRLYNNKILVDQWVSADDKNSDVHIIQFDQPDLGMPSRDYYTKGRHDPDVVVYEEFAVAVAMVFGANKTVAEDDIREMVDLEIRLANITVPQVDRRDNEKLYNRMTVRELQQIVPGFAWMRYLRAIFDEVNITITELEEVVVYAPEYLRQMVEIINETPGRTLANYLIWRIMMNRMMNLPAKYRDLRKEYHRQIYGSEVERSRWRDCVSYVNDNMGNAVGRLFVQQHFDELAKNVALDMIHDIRIAFNELLHDVVWMDEYTRKVAEEKADAIVEKIGYPSYILNDTALDDDYRNVYFHSDKYFENVLENIKSIALANMARLREPVDKTRWSTTPAIVNAFYSSTKNQIMFPAGILQPPFYYKGYPKSLNYGGIGMVIGHEITHGFDDRGRQFDKDGNLKQWWDDAVIERFKNQTSCIVDQYGNYTMPGIGIALNGIQTQGENIADNGGLKEAYRAYSKWETSQEKREDLLPGLTHLNHHQLFFLNFAQVWCGTMRPEAAVNRIRTGLHSPGRFRVIGTLQNSKEFSQVFNCPAGSYMNPVKKCEVW</sequence>
<dbReference type="Pfam" id="PF01431">
    <property type="entry name" value="Peptidase_M13"/>
    <property type="match status" value="1"/>
</dbReference>
<dbReference type="PANTHER" id="PTHR11733:SF133">
    <property type="entry name" value="PHOSPHATE-REGULATING NEUTRAL ENDOPEPTIDASE PHEX"/>
    <property type="match status" value="1"/>
</dbReference>
<dbReference type="Gene3D" id="3.40.390.10">
    <property type="entry name" value="Collagenase (Catalytic Domain)"/>
    <property type="match status" value="1"/>
</dbReference>
<gene>
    <name evidence="10" type="ORF">KP79_PYT20953</name>
</gene>
<dbReference type="GO" id="GO:0004222">
    <property type="term" value="F:metalloendopeptidase activity"/>
    <property type="evidence" value="ECO:0007669"/>
    <property type="project" value="InterPro"/>
</dbReference>
<dbReference type="GO" id="GO:0005886">
    <property type="term" value="C:plasma membrane"/>
    <property type="evidence" value="ECO:0007669"/>
    <property type="project" value="TreeGrafter"/>
</dbReference>
<evidence type="ECO:0000259" key="8">
    <source>
        <dbReference type="Pfam" id="PF01431"/>
    </source>
</evidence>
<keyword evidence="11" id="KW-1185">Reference proteome</keyword>
<keyword evidence="7" id="KW-0812">Transmembrane</keyword>
<dbReference type="GO" id="GO:0016485">
    <property type="term" value="P:protein processing"/>
    <property type="evidence" value="ECO:0007669"/>
    <property type="project" value="TreeGrafter"/>
</dbReference>
<keyword evidence="3" id="KW-0479">Metal-binding</keyword>
<reference evidence="10 11" key="1">
    <citation type="journal article" date="2017" name="Nat. Ecol. Evol.">
        <title>Scallop genome provides insights into evolution of bilaterian karyotype and development.</title>
        <authorList>
            <person name="Wang S."/>
            <person name="Zhang J."/>
            <person name="Jiao W."/>
            <person name="Li J."/>
            <person name="Xun X."/>
            <person name="Sun Y."/>
            <person name="Guo X."/>
            <person name="Huan P."/>
            <person name="Dong B."/>
            <person name="Zhang L."/>
            <person name="Hu X."/>
            <person name="Sun X."/>
            <person name="Wang J."/>
            <person name="Zhao C."/>
            <person name="Wang Y."/>
            <person name="Wang D."/>
            <person name="Huang X."/>
            <person name="Wang R."/>
            <person name="Lv J."/>
            <person name="Li Y."/>
            <person name="Zhang Z."/>
            <person name="Liu B."/>
            <person name="Lu W."/>
            <person name="Hui Y."/>
            <person name="Liang J."/>
            <person name="Zhou Z."/>
            <person name="Hou R."/>
            <person name="Li X."/>
            <person name="Liu Y."/>
            <person name="Li H."/>
            <person name="Ning X."/>
            <person name="Lin Y."/>
            <person name="Zhao L."/>
            <person name="Xing Q."/>
            <person name="Dou J."/>
            <person name="Li Y."/>
            <person name="Mao J."/>
            <person name="Guo H."/>
            <person name="Dou H."/>
            <person name="Li T."/>
            <person name="Mu C."/>
            <person name="Jiang W."/>
            <person name="Fu Q."/>
            <person name="Fu X."/>
            <person name="Miao Y."/>
            <person name="Liu J."/>
            <person name="Yu Q."/>
            <person name="Li R."/>
            <person name="Liao H."/>
            <person name="Li X."/>
            <person name="Kong Y."/>
            <person name="Jiang Z."/>
            <person name="Chourrout D."/>
            <person name="Li R."/>
            <person name="Bao Z."/>
        </authorList>
    </citation>
    <scope>NUCLEOTIDE SEQUENCE [LARGE SCALE GENOMIC DNA]</scope>
    <source>
        <strain evidence="10 11">PY_sf001</strain>
    </source>
</reference>
<keyword evidence="7" id="KW-0472">Membrane</keyword>
<comment type="caution">
    <text evidence="10">The sequence shown here is derived from an EMBL/GenBank/DDBJ whole genome shotgun (WGS) entry which is preliminary data.</text>
</comment>